<evidence type="ECO:0000313" key="10">
    <source>
        <dbReference type="EMBL" id="KAK7869904.1"/>
    </source>
</evidence>
<comment type="caution">
    <text evidence="10">The sequence shown here is derived from an EMBL/GenBank/DDBJ whole genome shotgun (WGS) entry which is preliminary data.</text>
</comment>
<keyword evidence="2 8" id="KW-0853">WD repeat</keyword>
<keyword evidence="5 8" id="KW-0539">Nucleus</keyword>
<evidence type="ECO:0000256" key="2">
    <source>
        <dbReference type="ARBA" id="ARBA00022574"/>
    </source>
</evidence>
<dbReference type="HAMAP" id="MF_03056">
    <property type="entry name" value="TRM82"/>
    <property type="match status" value="1"/>
</dbReference>
<dbReference type="SMART" id="SM00320">
    <property type="entry name" value="WD40"/>
    <property type="match status" value="3"/>
</dbReference>
<dbReference type="InterPro" id="IPR015943">
    <property type="entry name" value="WD40/YVTN_repeat-like_dom_sf"/>
</dbReference>
<evidence type="ECO:0000313" key="11">
    <source>
        <dbReference type="Proteomes" id="UP001378592"/>
    </source>
</evidence>
<evidence type="ECO:0000256" key="7">
    <source>
        <dbReference type="ARBA" id="ARBA00093542"/>
    </source>
</evidence>
<evidence type="ECO:0000256" key="8">
    <source>
        <dbReference type="HAMAP-Rule" id="MF_03056"/>
    </source>
</evidence>
<dbReference type="AlphaFoldDB" id="A0AAN9W6Q4"/>
<accession>A0AAN9W6Q4</accession>
<dbReference type="GO" id="GO:0005634">
    <property type="term" value="C:nucleus"/>
    <property type="evidence" value="ECO:0007669"/>
    <property type="project" value="UniProtKB-SubCell"/>
</dbReference>
<dbReference type="EMBL" id="JAZDUA010000066">
    <property type="protein sequence ID" value="KAK7869904.1"/>
    <property type="molecule type" value="Genomic_DNA"/>
</dbReference>
<dbReference type="InterPro" id="IPR001680">
    <property type="entry name" value="WD40_rpt"/>
</dbReference>
<dbReference type="GO" id="GO:0106004">
    <property type="term" value="P:tRNA (guanine-N7)-methylation"/>
    <property type="evidence" value="ECO:0007669"/>
    <property type="project" value="UniProtKB-UniRule"/>
</dbReference>
<dbReference type="GO" id="GO:0005829">
    <property type="term" value="C:cytosol"/>
    <property type="evidence" value="ECO:0007669"/>
    <property type="project" value="TreeGrafter"/>
</dbReference>
<comment type="similarity">
    <text evidence="8">Belongs to the WD repeat TRM82 family.</text>
</comment>
<dbReference type="InterPro" id="IPR036322">
    <property type="entry name" value="WD40_repeat_dom_sf"/>
</dbReference>
<proteinExistence type="inferred from homology"/>
<dbReference type="Pfam" id="PF00400">
    <property type="entry name" value="WD40"/>
    <property type="match status" value="2"/>
</dbReference>
<evidence type="ECO:0000256" key="6">
    <source>
        <dbReference type="ARBA" id="ARBA00093337"/>
    </source>
</evidence>
<gene>
    <name evidence="10" type="ORF">R5R35_013700</name>
</gene>
<evidence type="ECO:0000256" key="3">
    <source>
        <dbReference type="ARBA" id="ARBA00022694"/>
    </source>
</evidence>
<evidence type="ECO:0000256" key="4">
    <source>
        <dbReference type="ARBA" id="ARBA00022737"/>
    </source>
</evidence>
<dbReference type="GO" id="GO:0043527">
    <property type="term" value="C:tRNA methyltransferase complex"/>
    <property type="evidence" value="ECO:0007669"/>
    <property type="project" value="TreeGrafter"/>
</dbReference>
<dbReference type="PROSITE" id="PS50082">
    <property type="entry name" value="WD_REPEATS_2"/>
    <property type="match status" value="1"/>
</dbReference>
<organism evidence="10 11">
    <name type="scientific">Gryllus longicercus</name>
    <dbReference type="NCBI Taxonomy" id="2509291"/>
    <lineage>
        <taxon>Eukaryota</taxon>
        <taxon>Metazoa</taxon>
        <taxon>Ecdysozoa</taxon>
        <taxon>Arthropoda</taxon>
        <taxon>Hexapoda</taxon>
        <taxon>Insecta</taxon>
        <taxon>Pterygota</taxon>
        <taxon>Neoptera</taxon>
        <taxon>Polyneoptera</taxon>
        <taxon>Orthoptera</taxon>
        <taxon>Ensifera</taxon>
        <taxon>Gryllidea</taxon>
        <taxon>Grylloidea</taxon>
        <taxon>Gryllidae</taxon>
        <taxon>Gryllinae</taxon>
        <taxon>Gryllus</taxon>
    </lineage>
</organism>
<keyword evidence="4 8" id="KW-0677">Repeat</keyword>
<name>A0AAN9W6Q4_9ORTH</name>
<dbReference type="InterPro" id="IPR028884">
    <property type="entry name" value="Trm82"/>
</dbReference>
<comment type="function">
    <text evidence="6">Required for the Mettl1-dependent formation of N(7)-methylguanine at position 46 (m7G46) in tRNA. In the Mettl1-wuho methyltransferase complex, it is required to stabilize and induce conformational changes of the catalytic subunit. Required for binding of nanos mRNA and repression of translation by the mei-P26-bgcn-bam-sxl complex. May cooperate with mei-P26 and nanos to derepress the BMP signaling pathway. May cooperate with mei-P26 to suppress expression of a subset of microRNAs. May cooperate with mei-P26 to regulate bam expression levels in germline cells during gametogenesis. Required to promote mitosis to meiosis transition during gametogenesis. May regulate germline cell division in part by regulating ribosome biogenesis.</text>
</comment>
<dbReference type="PROSITE" id="PS50294">
    <property type="entry name" value="WD_REPEATS_REGION"/>
    <property type="match status" value="1"/>
</dbReference>
<protein>
    <recommendedName>
        <fullName evidence="12">tRNA (guanine-N(7)-)-methyltransferase non-catalytic subunit wuho</fullName>
    </recommendedName>
</protein>
<evidence type="ECO:0000256" key="9">
    <source>
        <dbReference type="PROSITE-ProRule" id="PRU00221"/>
    </source>
</evidence>
<comment type="subcellular location">
    <subcellularLocation>
        <location evidence="1 8">Nucleus</location>
    </subcellularLocation>
</comment>
<comment type="pathway">
    <text evidence="8">tRNA modification; N(7)-methylguanine-tRNA biosynthesis.</text>
</comment>
<reference evidence="10 11" key="1">
    <citation type="submission" date="2024-03" db="EMBL/GenBank/DDBJ databases">
        <title>The genome assembly and annotation of the cricket Gryllus longicercus Weissman &amp; Gray.</title>
        <authorList>
            <person name="Szrajer S."/>
            <person name="Gray D."/>
            <person name="Ylla G."/>
        </authorList>
    </citation>
    <scope>NUCLEOTIDE SEQUENCE [LARGE SCALE GENOMIC DNA]</scope>
    <source>
        <strain evidence="10">DAG 2021-001</strain>
        <tissue evidence="10">Whole body minus gut</tissue>
    </source>
</reference>
<dbReference type="PANTHER" id="PTHR16288:SF0">
    <property type="entry name" value="TRNA (GUANINE-N(7)-)-METHYLTRANSFERASE NON-CATALYTIC SUBUNIT WDR4"/>
    <property type="match status" value="1"/>
</dbReference>
<comment type="function">
    <text evidence="8">Required for the formation of N(7)-methylguanine at position 46 (m7G46) in tRNA. In the complex, it is required to stabilize and induce conformational changes of the catalytic subunit.</text>
</comment>
<keyword evidence="11" id="KW-1185">Reference proteome</keyword>
<dbReference type="Gene3D" id="2.130.10.10">
    <property type="entry name" value="YVTN repeat-like/Quinoprotein amine dehydrogenase"/>
    <property type="match status" value="1"/>
</dbReference>
<feature type="repeat" description="WD" evidence="9">
    <location>
        <begin position="181"/>
        <end position="223"/>
    </location>
</feature>
<evidence type="ECO:0000256" key="1">
    <source>
        <dbReference type="ARBA" id="ARBA00004123"/>
    </source>
</evidence>
<dbReference type="Proteomes" id="UP001378592">
    <property type="component" value="Unassembled WGS sequence"/>
</dbReference>
<dbReference type="SUPFAM" id="SSF50978">
    <property type="entry name" value="WD40 repeat-like"/>
    <property type="match status" value="1"/>
</dbReference>
<dbReference type="PANTHER" id="PTHR16288">
    <property type="entry name" value="WD40 REPEAT PROTEIN 4"/>
    <property type="match status" value="1"/>
</dbReference>
<keyword evidence="3 8" id="KW-0819">tRNA processing</keyword>
<comment type="subunit">
    <text evidence="7">Forms a heterodimer with the catalytic subunit Mettl1. Interacts with mei-P26 and weakly interacts with bgcn; required for the function or formation of the mei-P26-bgcn-bam-sxl complex. Interacts with nanos; may be involved in mei-P26-dependent derepression of the BMP signaling pathway. Interacts with Myc; the interaction may be mediated by mei-P26 and may be involved in the regulation of ribosome biogenesis.</text>
</comment>
<sequence length="404" mass="45126">MATIAINGSCIAVTCETRVLAVYMKEPKLHVLELPSSPQSETKNGQKESGTIESKPLNAYMMGLDVSRCNRWLAVSSSDKQLCLWDTINWTFVSSRSLVRAADKIKFSPSSDNVTVADKSGDVYLFSVMEPNKEGVLLLGHLSMLLDVLMSDDERYIITCDRDEKIRVSHFPNAYNIQSYCLGHTEFVSCLSFLPHNKAVLVSGSGDGSVKFWNYESGILIGDLVCPLQNAKESESSENTKAAFISDNKIEEDNLSITGEMTSAVMHISCCKYNTSSLVGVSLVHFKGCLLYKVIGDLSNFSYSMMQQVVFQTEPWDINLSAEGILWYLSCNEKNPLNFVYFDTSGKMSDSEQSGKVSDTVSLVNSYNECFTQTAISERVCVLYKRKFDNVQEYLERKKLRLSS</sequence>
<evidence type="ECO:0000256" key="5">
    <source>
        <dbReference type="ARBA" id="ARBA00023242"/>
    </source>
</evidence>
<evidence type="ECO:0008006" key="12">
    <source>
        <dbReference type="Google" id="ProtNLM"/>
    </source>
</evidence>